<protein>
    <submittedName>
        <fullName evidence="1">ORF08</fullName>
    </submittedName>
</protein>
<keyword evidence="2" id="KW-1185">Reference proteome</keyword>
<reference evidence="2" key="1">
    <citation type="journal article" date="2017" name="Virology">
        <title>A novel pathogenic aviadenovirus from red-bellied parrots (Poicephalus rufiventris) unveils deep recombination events among avian host lineages.</title>
        <authorList>
            <person name="Das S."/>
            <person name="Fearnside K."/>
            <person name="Sarker S."/>
            <person name="Forwood J.K."/>
            <person name="Raidal S.R."/>
        </authorList>
    </citation>
    <scope>NUCLEOTIDE SEQUENCE [LARGE SCALE GENOMIC DNA]</scope>
</reference>
<evidence type="ECO:0000313" key="2">
    <source>
        <dbReference type="Proteomes" id="UP000241841"/>
    </source>
</evidence>
<dbReference type="EMBL" id="KX577802">
    <property type="protein sequence ID" value="APY28341.1"/>
    <property type="molecule type" value="Genomic_DNA"/>
</dbReference>
<accession>A0A1P8SW59</accession>
<name>A0A1P8SW59_9ADEN</name>
<sequence length="61" mass="6719">MLNTPPGKCFLAHKELEPVDVEKEVRREFPEDSFSLQPVDVDGNASSPAVVDDHVEILTGL</sequence>
<evidence type="ECO:0000313" key="1">
    <source>
        <dbReference type="EMBL" id="APY28341.1"/>
    </source>
</evidence>
<organism evidence="1 2">
    <name type="scientific">psittacine adenovirus 4</name>
    <dbReference type="NCBI Taxonomy" id="2773287"/>
    <lineage>
        <taxon>Viruses</taxon>
        <taxon>Varidnaviria</taxon>
        <taxon>Bamfordvirae</taxon>
        <taxon>Preplasmiviricota</taxon>
        <taxon>Polisuviricotina</taxon>
        <taxon>Pharingeaviricetes</taxon>
        <taxon>Rowavirales</taxon>
        <taxon>Adenoviridae</taxon>
        <taxon>Aviadenovirus</taxon>
        <taxon>Aviadenovirus rubri</taxon>
        <taxon>Psittacine aviadenovirus B</taxon>
    </lineage>
</organism>
<dbReference type="Proteomes" id="UP000241841">
    <property type="component" value="Segment"/>
</dbReference>
<proteinExistence type="predicted"/>